<protein>
    <submittedName>
        <fullName evidence="1">Uncharacterized protein</fullName>
    </submittedName>
</protein>
<dbReference type="Proteomes" id="UP000292751">
    <property type="component" value="Unassembled WGS sequence"/>
</dbReference>
<organism evidence="1 2">
    <name type="scientific">Bifidobacterium longum subsp. longum</name>
    <dbReference type="NCBI Taxonomy" id="1679"/>
    <lineage>
        <taxon>Bacteria</taxon>
        <taxon>Bacillati</taxon>
        <taxon>Actinomycetota</taxon>
        <taxon>Actinomycetes</taxon>
        <taxon>Bifidobacteriales</taxon>
        <taxon>Bifidobacteriaceae</taxon>
        <taxon>Bifidobacterium</taxon>
    </lineage>
</organism>
<accession>A0A4R0U4S2</accession>
<dbReference type="AlphaFoldDB" id="A0A4R0U4S2"/>
<gene>
    <name evidence="1" type="ORF">MCC10076_0224</name>
</gene>
<sequence length="48" mass="5028">MKIVRSVLAAPFALLAFLFMFLASYLAKAAMGIAGIGGKGPITMKVQL</sequence>
<name>A0A4R0U4S2_BIFLL</name>
<evidence type="ECO:0000313" key="1">
    <source>
        <dbReference type="EMBL" id="TCF00586.1"/>
    </source>
</evidence>
<reference evidence="1 2" key="1">
    <citation type="journal article" date="2018" name="Sci. Rep.">
        <title>Genomic diversity and distribution of Bifidobacterium longum subsp. longum across the human lifespan.</title>
        <authorList>
            <person name="Odamaki T."/>
            <person name="Bottacini F."/>
            <person name="Kato K."/>
            <person name="Mitsuyama E."/>
            <person name="Yoshida K."/>
            <person name="Horigome A."/>
            <person name="Xiao J.Z."/>
            <person name="van Sinderen D."/>
        </authorList>
    </citation>
    <scope>NUCLEOTIDE SEQUENCE [LARGE SCALE GENOMIC DNA]</scope>
    <source>
        <strain evidence="1 2">MCC10076</strain>
    </source>
</reference>
<proteinExistence type="predicted"/>
<comment type="caution">
    <text evidence="1">The sequence shown here is derived from an EMBL/GenBank/DDBJ whole genome shotgun (WGS) entry which is preliminary data.</text>
</comment>
<evidence type="ECO:0000313" key="2">
    <source>
        <dbReference type="Proteomes" id="UP000292751"/>
    </source>
</evidence>
<dbReference type="RefSeq" id="WP_165502162.1">
    <property type="nucleotide sequence ID" value="NZ_SHRX01000006.1"/>
</dbReference>
<dbReference type="EMBL" id="SHRX01000006">
    <property type="protein sequence ID" value="TCF00586.1"/>
    <property type="molecule type" value="Genomic_DNA"/>
</dbReference>